<evidence type="ECO:0000313" key="1">
    <source>
        <dbReference type="EMBL" id="MBC5728654.1"/>
    </source>
</evidence>
<accession>A0ABR7HM76</accession>
<protein>
    <submittedName>
        <fullName evidence="1">Uncharacterized protein</fullName>
    </submittedName>
</protein>
<keyword evidence="2" id="KW-1185">Reference proteome</keyword>
<evidence type="ECO:0000313" key="2">
    <source>
        <dbReference type="Proteomes" id="UP000636755"/>
    </source>
</evidence>
<gene>
    <name evidence="1" type="ORF">H8R91_09020</name>
</gene>
<dbReference type="Proteomes" id="UP000636755">
    <property type="component" value="Unassembled WGS sequence"/>
</dbReference>
<name>A0ABR7HM76_9FIRM</name>
<organism evidence="1 2">
    <name type="scientific">Ruminococcus intestinalis</name>
    <dbReference type="NCBI Taxonomy" id="2763066"/>
    <lineage>
        <taxon>Bacteria</taxon>
        <taxon>Bacillati</taxon>
        <taxon>Bacillota</taxon>
        <taxon>Clostridia</taxon>
        <taxon>Eubacteriales</taxon>
        <taxon>Oscillospiraceae</taxon>
        <taxon>Ruminococcus</taxon>
    </lineage>
</organism>
<proteinExistence type="predicted"/>
<comment type="caution">
    <text evidence="1">The sequence shown here is derived from an EMBL/GenBank/DDBJ whole genome shotgun (WGS) entry which is preliminary data.</text>
</comment>
<dbReference type="EMBL" id="JACOPS010000004">
    <property type="protein sequence ID" value="MBC5728654.1"/>
    <property type="molecule type" value="Genomic_DNA"/>
</dbReference>
<sequence>MIQISSLFLNDFPKAICLARDIENKYCHDRLGNETVKYIAVFIGYE</sequence>
<reference evidence="1 2" key="1">
    <citation type="submission" date="2020-08" db="EMBL/GenBank/DDBJ databases">
        <title>Genome public.</title>
        <authorList>
            <person name="Liu C."/>
            <person name="Sun Q."/>
        </authorList>
    </citation>
    <scope>NUCLEOTIDE SEQUENCE [LARGE SCALE GENOMIC DNA]</scope>
    <source>
        <strain evidence="1 2">NSJ-71</strain>
    </source>
</reference>
<dbReference type="RefSeq" id="WP_002587790.1">
    <property type="nucleotide sequence ID" value="NZ_JACOPS010000004.1"/>
</dbReference>